<keyword evidence="2" id="KW-1185">Reference proteome</keyword>
<accession>H8FYD0</accession>
<organism evidence="1 2">
    <name type="scientific">Magnetospirillum molischianum DSM 120</name>
    <dbReference type="NCBI Taxonomy" id="1150626"/>
    <lineage>
        <taxon>Bacteria</taxon>
        <taxon>Pseudomonadati</taxon>
        <taxon>Pseudomonadota</taxon>
        <taxon>Alphaproteobacteria</taxon>
        <taxon>Rhodospirillales</taxon>
        <taxon>Rhodospirillaceae</taxon>
        <taxon>Magnetospirillum</taxon>
    </lineage>
</organism>
<protein>
    <submittedName>
        <fullName evidence="1">Uncharacterized protein</fullName>
    </submittedName>
</protein>
<proteinExistence type="predicted"/>
<dbReference type="Proteomes" id="UP000004169">
    <property type="component" value="Unassembled WGS sequence"/>
</dbReference>
<name>H8FYD0_MAGML</name>
<gene>
    <name evidence="1" type="ORF">PHAMO_80159</name>
</gene>
<sequence length="71" mass="7554">MPPGLISGALSASGKGEGCFPRPLGFGALLLIWARLRGLLGRERTGAKRKPRRIIGGAEVLTRCLLATNQR</sequence>
<evidence type="ECO:0000313" key="1">
    <source>
        <dbReference type="EMBL" id="CCG43368.1"/>
    </source>
</evidence>
<dbReference type="AlphaFoldDB" id="H8FYD0"/>
<dbReference type="STRING" id="1150626.PHAMO_80159"/>
<comment type="caution">
    <text evidence="1">The sequence shown here is derived from an EMBL/GenBank/DDBJ whole genome shotgun (WGS) entry which is preliminary data.</text>
</comment>
<dbReference type="EMBL" id="CAHP01000060">
    <property type="protein sequence ID" value="CCG43368.1"/>
    <property type="molecule type" value="Genomic_DNA"/>
</dbReference>
<reference evidence="1 2" key="1">
    <citation type="journal article" date="2012" name="J. Bacteriol.">
        <title>Draft Genome Sequence of the Purple Photosynthetic Bacterium Phaeospirillum molischianum DSM120, a Particularly Versatile Bacterium.</title>
        <authorList>
            <person name="Duquesne K."/>
            <person name="Prima V."/>
            <person name="Ji B."/>
            <person name="Rouy Z."/>
            <person name="Medigue C."/>
            <person name="Talla E."/>
            <person name="Sturgis J.N."/>
        </authorList>
    </citation>
    <scope>NUCLEOTIDE SEQUENCE [LARGE SCALE GENOMIC DNA]</scope>
    <source>
        <strain evidence="2">DSM120</strain>
    </source>
</reference>
<evidence type="ECO:0000313" key="2">
    <source>
        <dbReference type="Proteomes" id="UP000004169"/>
    </source>
</evidence>